<feature type="chain" id="PRO_5040857833" evidence="4">
    <location>
        <begin position="29"/>
        <end position="350"/>
    </location>
</feature>
<dbReference type="PANTHER" id="PTHR46847">
    <property type="entry name" value="D-ALLOSE-BINDING PERIPLASMIC PROTEIN-RELATED"/>
    <property type="match status" value="1"/>
</dbReference>
<dbReference type="GO" id="GO:0030246">
    <property type="term" value="F:carbohydrate binding"/>
    <property type="evidence" value="ECO:0007669"/>
    <property type="project" value="UniProtKB-ARBA"/>
</dbReference>
<dbReference type="Pfam" id="PF13407">
    <property type="entry name" value="Peripla_BP_4"/>
    <property type="match status" value="1"/>
</dbReference>
<proteinExistence type="inferred from homology"/>
<accession>A0A9X3IMQ8</accession>
<evidence type="ECO:0000313" key="6">
    <source>
        <dbReference type="EMBL" id="MCX5570185.1"/>
    </source>
</evidence>
<dbReference type="InterPro" id="IPR025997">
    <property type="entry name" value="SBP_2_dom"/>
</dbReference>
<keyword evidence="3 4" id="KW-0732">Signal</keyword>
<feature type="signal peptide" evidence="4">
    <location>
        <begin position="1"/>
        <end position="28"/>
    </location>
</feature>
<name>A0A9X3IMQ8_9HYPH</name>
<dbReference type="Proteomes" id="UP001144805">
    <property type="component" value="Unassembled WGS sequence"/>
</dbReference>
<sequence length="350" mass="36446">MLRISKRAIATMALAVPLAFGVAWGANAAEKFKLGMAVGGNTCCDWMKAQGDVARALAEKNGWDYIELSNNNDPAVALKNAKIFAQEGVNAMIQFNGQPASNPAISQAMNAAKIPVVTYDIADPGMYFVGIDNLAAGIAGGEQLGKVIKEKWACNPDLVVSAEGAAAGIVNEWRTGGMRTGLKKICPDIPAEKWVSFESQGDAAVGLPAARDLLAAHPDAKKMAVVGLNDGGVLSLINAAEQLGRADEVIGWGQDGAFITGDNVNPHLAGSVFYFLEGYAVYAIRDVIAPIAAGQIPPLKAAADNPASRVEPCPVSAEQAKAVPAMAERVAKLLEAPAGTTAYSLFCPNK</sequence>
<protein>
    <submittedName>
        <fullName evidence="6">Substrate-binding domain-containing protein</fullName>
    </submittedName>
</protein>
<dbReference type="EMBL" id="JAPKNK010000005">
    <property type="protein sequence ID" value="MCX5570185.1"/>
    <property type="molecule type" value="Genomic_DNA"/>
</dbReference>
<dbReference type="AlphaFoldDB" id="A0A9X3IMQ8"/>
<evidence type="ECO:0000259" key="5">
    <source>
        <dbReference type="Pfam" id="PF13407"/>
    </source>
</evidence>
<organism evidence="6 7">
    <name type="scientific">Kaistia nematophila</name>
    <dbReference type="NCBI Taxonomy" id="2994654"/>
    <lineage>
        <taxon>Bacteria</taxon>
        <taxon>Pseudomonadati</taxon>
        <taxon>Pseudomonadota</taxon>
        <taxon>Alphaproteobacteria</taxon>
        <taxon>Hyphomicrobiales</taxon>
        <taxon>Kaistiaceae</taxon>
        <taxon>Kaistia</taxon>
    </lineage>
</organism>
<comment type="caution">
    <text evidence="6">The sequence shown here is derived from an EMBL/GenBank/DDBJ whole genome shotgun (WGS) entry which is preliminary data.</text>
</comment>
<dbReference type="Gene3D" id="3.40.50.2300">
    <property type="match status" value="2"/>
</dbReference>
<dbReference type="InterPro" id="IPR028082">
    <property type="entry name" value="Peripla_BP_I"/>
</dbReference>
<comment type="subcellular location">
    <subcellularLocation>
        <location evidence="1">Cell envelope</location>
    </subcellularLocation>
</comment>
<evidence type="ECO:0000256" key="3">
    <source>
        <dbReference type="ARBA" id="ARBA00022729"/>
    </source>
</evidence>
<dbReference type="GO" id="GO:0030313">
    <property type="term" value="C:cell envelope"/>
    <property type="evidence" value="ECO:0007669"/>
    <property type="project" value="UniProtKB-SubCell"/>
</dbReference>
<evidence type="ECO:0000256" key="4">
    <source>
        <dbReference type="SAM" id="SignalP"/>
    </source>
</evidence>
<reference evidence="6" key="1">
    <citation type="submission" date="2022-11" db="EMBL/GenBank/DDBJ databases">
        <title>Biodiversity and phylogenetic relationships of bacteria.</title>
        <authorList>
            <person name="Machado R.A.R."/>
            <person name="Bhat A."/>
            <person name="Loulou A."/>
            <person name="Kallel S."/>
        </authorList>
    </citation>
    <scope>NUCLEOTIDE SEQUENCE</scope>
    <source>
        <strain evidence="6">K-TC2</strain>
    </source>
</reference>
<gene>
    <name evidence="6" type="ORF">OSH07_13350</name>
</gene>
<dbReference type="SUPFAM" id="SSF53822">
    <property type="entry name" value="Periplasmic binding protein-like I"/>
    <property type="match status" value="1"/>
</dbReference>
<comment type="similarity">
    <text evidence="2">Belongs to the bacterial solute-binding protein 2 family.</text>
</comment>
<evidence type="ECO:0000313" key="7">
    <source>
        <dbReference type="Proteomes" id="UP001144805"/>
    </source>
</evidence>
<dbReference type="RefSeq" id="WP_266339154.1">
    <property type="nucleotide sequence ID" value="NZ_JAPKNK010000005.1"/>
</dbReference>
<evidence type="ECO:0000256" key="2">
    <source>
        <dbReference type="ARBA" id="ARBA00007639"/>
    </source>
</evidence>
<evidence type="ECO:0000256" key="1">
    <source>
        <dbReference type="ARBA" id="ARBA00004196"/>
    </source>
</evidence>
<keyword evidence="7" id="KW-1185">Reference proteome</keyword>
<dbReference type="PANTHER" id="PTHR46847:SF1">
    <property type="entry name" value="D-ALLOSE-BINDING PERIPLASMIC PROTEIN-RELATED"/>
    <property type="match status" value="1"/>
</dbReference>
<feature type="domain" description="Periplasmic binding protein" evidence="5">
    <location>
        <begin position="45"/>
        <end position="256"/>
    </location>
</feature>